<feature type="transmembrane region" description="Helical" evidence="1">
    <location>
        <begin position="171"/>
        <end position="189"/>
    </location>
</feature>
<protein>
    <submittedName>
        <fullName evidence="2">Uncharacterized protein</fullName>
    </submittedName>
</protein>
<keyword evidence="1" id="KW-0812">Transmembrane</keyword>
<keyword evidence="1" id="KW-1133">Transmembrane helix</keyword>
<feature type="transmembrane region" description="Helical" evidence="1">
    <location>
        <begin position="142"/>
        <end position="164"/>
    </location>
</feature>
<comment type="caution">
    <text evidence="2">The sequence shown here is derived from an EMBL/GenBank/DDBJ whole genome shotgun (WGS) entry which is preliminary data.</text>
</comment>
<evidence type="ECO:0000313" key="2">
    <source>
        <dbReference type="EMBL" id="OGY72806.1"/>
    </source>
</evidence>
<dbReference type="Proteomes" id="UP000178315">
    <property type="component" value="Unassembled WGS sequence"/>
</dbReference>
<feature type="transmembrane region" description="Helical" evidence="1">
    <location>
        <begin position="15"/>
        <end position="39"/>
    </location>
</feature>
<evidence type="ECO:0000256" key="1">
    <source>
        <dbReference type="SAM" id="Phobius"/>
    </source>
</evidence>
<accession>A0A1G2A8I1</accession>
<feature type="transmembrane region" description="Helical" evidence="1">
    <location>
        <begin position="115"/>
        <end position="136"/>
    </location>
</feature>
<evidence type="ECO:0000313" key="3">
    <source>
        <dbReference type="Proteomes" id="UP000178315"/>
    </source>
</evidence>
<proteinExistence type="predicted"/>
<dbReference type="AlphaFoldDB" id="A0A1G2A8I1"/>
<reference evidence="2 3" key="1">
    <citation type="journal article" date="2016" name="Nat. Commun.">
        <title>Thousands of microbial genomes shed light on interconnected biogeochemical processes in an aquifer system.</title>
        <authorList>
            <person name="Anantharaman K."/>
            <person name="Brown C.T."/>
            <person name="Hug L.A."/>
            <person name="Sharon I."/>
            <person name="Castelle C.J."/>
            <person name="Probst A.J."/>
            <person name="Thomas B.C."/>
            <person name="Singh A."/>
            <person name="Wilkins M.J."/>
            <person name="Karaoz U."/>
            <person name="Brodie E.L."/>
            <person name="Williams K.H."/>
            <person name="Hubbard S.S."/>
            <person name="Banfield J.F."/>
        </authorList>
    </citation>
    <scope>NUCLEOTIDE SEQUENCE [LARGE SCALE GENOMIC DNA]</scope>
</reference>
<name>A0A1G2A8I1_9BACT</name>
<keyword evidence="1" id="KW-0472">Membrane</keyword>
<dbReference type="EMBL" id="MHJU01000023">
    <property type="protein sequence ID" value="OGY72806.1"/>
    <property type="molecule type" value="Genomic_DNA"/>
</dbReference>
<organism evidence="2 3">
    <name type="scientific">Candidatus Jacksonbacteria bacterium RIFCSPLOWO2_02_FULL_44_20</name>
    <dbReference type="NCBI Taxonomy" id="1798460"/>
    <lineage>
        <taxon>Bacteria</taxon>
        <taxon>Candidatus Jacksoniibacteriota</taxon>
    </lineage>
</organism>
<feature type="transmembrane region" description="Helical" evidence="1">
    <location>
        <begin position="51"/>
        <end position="70"/>
    </location>
</feature>
<feature type="transmembrane region" description="Helical" evidence="1">
    <location>
        <begin position="201"/>
        <end position="218"/>
    </location>
</feature>
<feature type="transmembrane region" description="Helical" evidence="1">
    <location>
        <begin position="230"/>
        <end position="250"/>
    </location>
</feature>
<feature type="transmembrane region" description="Helical" evidence="1">
    <location>
        <begin position="76"/>
        <end position="95"/>
    </location>
</feature>
<sequence>MHFVIPLINFFGLEIAYLIYPPVIYGAGLVVIGLIIFFILRNKAGDSPHTFALMFSAILLIITHYVFLVFLENAFVAHGFIAFTSLILLALLESIHERPYRELSPSESNYALQNIIGYCNLAVFYFLSVDLFYLDLQTNQKFLLFLVIFTLGSVLLSYSALDIFNLINWRAASFISIMTLALGEMFWAAKLLPVSVYSQGAFTTLFYYATLGLSRHYLLFGREELTRKVVSRYLIISLSGFFLIIATSRWS</sequence>
<gene>
    <name evidence="2" type="ORF">A3H61_02535</name>
</gene>